<accession>W2MSP7</accession>
<name>W2MSP7_PHYNI</name>
<dbReference type="Proteomes" id="UP000054532">
    <property type="component" value="Unassembled WGS sequence"/>
</dbReference>
<protein>
    <submittedName>
        <fullName evidence="2">Uncharacterized protein</fullName>
    </submittedName>
</protein>
<sequence>MYPSFTSLSQRERKRQELLREAQHEIEVDKHLKQKYAEAMWASDNEASTINLVTSKTTSSVQTDASTPSSSSSTSTQGTSANLTDDIERGPDVGRVLRRATPEVARHSGETPRALALPYQSINTVQQGPSLAPTNDLIKLDTDHIMYRPDVTMDEAVSAREDKQTESYKVVKHLLGKFPDIASWDLHPLFDPLLVDDAKVKRDMYFLGPEAKLYHRSSRRAVRNDKQDDLIELIDWESTLEYIVTRMKQVDGHMRAKLALEQVEAKRAAFDALKDNVGSERLGESRDVLNSIINQAVDENK</sequence>
<feature type="compositionally biased region" description="Low complexity" evidence="1">
    <location>
        <begin position="59"/>
        <end position="80"/>
    </location>
</feature>
<reference evidence="2" key="1">
    <citation type="submission" date="2013-11" db="EMBL/GenBank/DDBJ databases">
        <title>The Genome Sequence of Phytophthora parasitica IAC_01/95.</title>
        <authorList>
            <consortium name="The Broad Institute Genomics Platform"/>
            <person name="Russ C."/>
            <person name="Tyler B."/>
            <person name="Panabieres F."/>
            <person name="Shan W."/>
            <person name="Tripathy S."/>
            <person name="Grunwald N."/>
            <person name="Machado M."/>
            <person name="Johnson C.S."/>
            <person name="Arredondo F."/>
            <person name="Hong C."/>
            <person name="Coffey M."/>
            <person name="Young S.K."/>
            <person name="Zeng Q."/>
            <person name="Gargeya S."/>
            <person name="Fitzgerald M."/>
            <person name="Abouelleil A."/>
            <person name="Alvarado L."/>
            <person name="Chapman S.B."/>
            <person name="Gainer-Dewar J."/>
            <person name="Goldberg J."/>
            <person name="Griggs A."/>
            <person name="Gujja S."/>
            <person name="Hansen M."/>
            <person name="Howarth C."/>
            <person name="Imamovic A."/>
            <person name="Ireland A."/>
            <person name="Larimer J."/>
            <person name="McCowan C."/>
            <person name="Murphy C."/>
            <person name="Pearson M."/>
            <person name="Poon T.W."/>
            <person name="Priest M."/>
            <person name="Roberts A."/>
            <person name="Saif S."/>
            <person name="Shea T."/>
            <person name="Sykes S."/>
            <person name="Wortman J."/>
            <person name="Nusbaum C."/>
            <person name="Birren B."/>
        </authorList>
    </citation>
    <scope>NUCLEOTIDE SEQUENCE [LARGE SCALE GENOMIC DNA]</scope>
    <source>
        <strain evidence="2">IAC_01/95</strain>
    </source>
</reference>
<proteinExistence type="predicted"/>
<feature type="region of interest" description="Disordered" evidence="1">
    <location>
        <begin position="56"/>
        <end position="94"/>
    </location>
</feature>
<evidence type="ECO:0000256" key="1">
    <source>
        <dbReference type="SAM" id="MobiDB-lite"/>
    </source>
</evidence>
<gene>
    <name evidence="2" type="ORF">L914_14551</name>
</gene>
<organism evidence="2">
    <name type="scientific">Phytophthora nicotianae</name>
    <name type="common">Potato buckeye rot agent</name>
    <name type="synonym">Phytophthora parasitica</name>
    <dbReference type="NCBI Taxonomy" id="4792"/>
    <lineage>
        <taxon>Eukaryota</taxon>
        <taxon>Sar</taxon>
        <taxon>Stramenopiles</taxon>
        <taxon>Oomycota</taxon>
        <taxon>Peronosporomycetes</taxon>
        <taxon>Peronosporales</taxon>
        <taxon>Peronosporaceae</taxon>
        <taxon>Phytophthora</taxon>
    </lineage>
</organism>
<dbReference type="EMBL" id="KI694673">
    <property type="protein sequence ID" value="ETM39295.1"/>
    <property type="molecule type" value="Genomic_DNA"/>
</dbReference>
<evidence type="ECO:0000313" key="2">
    <source>
        <dbReference type="EMBL" id="ETM39295.1"/>
    </source>
</evidence>
<dbReference type="AlphaFoldDB" id="W2MSP7"/>